<evidence type="ECO:0000256" key="4">
    <source>
        <dbReference type="SAM" id="MobiDB-lite"/>
    </source>
</evidence>
<dbReference type="Gene3D" id="3.40.50.720">
    <property type="entry name" value="NAD(P)-binding Rossmann-like Domain"/>
    <property type="match status" value="1"/>
</dbReference>
<protein>
    <recommendedName>
        <fullName evidence="7">NAD(P)-binding protein</fullName>
    </recommendedName>
</protein>
<evidence type="ECO:0000256" key="1">
    <source>
        <dbReference type="ARBA" id="ARBA00006484"/>
    </source>
</evidence>
<dbReference type="GO" id="GO:0016020">
    <property type="term" value="C:membrane"/>
    <property type="evidence" value="ECO:0007669"/>
    <property type="project" value="TreeGrafter"/>
</dbReference>
<feature type="compositionally biased region" description="Basic and acidic residues" evidence="4">
    <location>
        <begin position="133"/>
        <end position="154"/>
    </location>
</feature>
<keyword evidence="2" id="KW-0560">Oxidoreductase</keyword>
<dbReference type="EMBL" id="JAJGCB010000001">
    <property type="protein sequence ID" value="KAJ8995451.1"/>
    <property type="molecule type" value="Genomic_DNA"/>
</dbReference>
<proteinExistence type="inferred from homology"/>
<feature type="compositionally biased region" description="Basic and acidic residues" evidence="4">
    <location>
        <begin position="297"/>
        <end position="311"/>
    </location>
</feature>
<dbReference type="PRINTS" id="PR00080">
    <property type="entry name" value="SDRFAMILY"/>
</dbReference>
<sequence length="433" mass="47448">MQEEGPVPIYSDVYPFIAPDQYFGRSDSESQSSLRPLHGSTALVTGAGRGIGRTIAITLAAAGADVICVSRTKAELDEVVAYINERDDENENNTFANGRGSARAWAVVADLSQPGAAYGIRAAVATIGSDHEDQVADEHDNDDDGRQRQQHEQNEQQQPPTFKFVDILINNAAIDRINPFYLEPEPEARISSNSASTESAPLSLWSDWPWTNVISTNLLGPVQLIHAFLPGMMARNRGTIISLGSRNAGHSVFYMTAYSASKAALTRFHHDLDLELRDRNDLRRSEVRSNVLGRGGFHSDDEVHNSDEEVRTGNSHGKIGNSVRGVVNGIATFVVHPGDVPTTIAHVPGAINMTAVREVAGMRDMLNSTKGCATETPELVAWTIVKLITDRRARSVLSGKYVDAVQDLEVVLQRAERGELERRRLYVLKIDEL</sequence>
<dbReference type="AlphaFoldDB" id="A0AAN6F0Y0"/>
<name>A0AAN6F0Y0_EXODE</name>
<comment type="caution">
    <text evidence="5">The sequence shown here is derived from an EMBL/GenBank/DDBJ whole genome shotgun (WGS) entry which is preliminary data.</text>
</comment>
<organism evidence="5 6">
    <name type="scientific">Exophiala dermatitidis</name>
    <name type="common">Black yeast-like fungus</name>
    <name type="synonym">Wangiella dermatitidis</name>
    <dbReference type="NCBI Taxonomy" id="5970"/>
    <lineage>
        <taxon>Eukaryota</taxon>
        <taxon>Fungi</taxon>
        <taxon>Dikarya</taxon>
        <taxon>Ascomycota</taxon>
        <taxon>Pezizomycotina</taxon>
        <taxon>Eurotiomycetes</taxon>
        <taxon>Chaetothyriomycetidae</taxon>
        <taxon>Chaetothyriales</taxon>
        <taxon>Herpotrichiellaceae</taxon>
        <taxon>Exophiala</taxon>
    </lineage>
</organism>
<dbReference type="PANTHER" id="PTHR44196">
    <property type="entry name" value="DEHYDROGENASE/REDUCTASE SDR FAMILY MEMBER 7B"/>
    <property type="match status" value="1"/>
</dbReference>
<evidence type="ECO:0000313" key="6">
    <source>
        <dbReference type="Proteomes" id="UP001161757"/>
    </source>
</evidence>
<dbReference type="Pfam" id="PF00106">
    <property type="entry name" value="adh_short"/>
    <property type="match status" value="2"/>
</dbReference>
<evidence type="ECO:0000313" key="5">
    <source>
        <dbReference type="EMBL" id="KAJ8995451.1"/>
    </source>
</evidence>
<accession>A0AAN6F0Y0</accession>
<dbReference type="PANTHER" id="PTHR44196:SF1">
    <property type="entry name" value="DEHYDROGENASE_REDUCTASE SDR FAMILY MEMBER 7B"/>
    <property type="match status" value="1"/>
</dbReference>
<feature type="region of interest" description="Disordered" evidence="4">
    <location>
        <begin position="133"/>
        <end position="162"/>
    </location>
</feature>
<dbReference type="CDD" id="cd05233">
    <property type="entry name" value="SDR_c"/>
    <property type="match status" value="1"/>
</dbReference>
<reference evidence="5" key="1">
    <citation type="submission" date="2023-01" db="EMBL/GenBank/DDBJ databases">
        <title>Exophiala dermititidis isolated from Cystic Fibrosis Patient.</title>
        <authorList>
            <person name="Kurbessoian T."/>
            <person name="Crocker A."/>
            <person name="Murante D."/>
            <person name="Hogan D.A."/>
            <person name="Stajich J.E."/>
        </authorList>
    </citation>
    <scope>NUCLEOTIDE SEQUENCE</scope>
    <source>
        <strain evidence="5">Ex8</strain>
    </source>
</reference>
<dbReference type="SUPFAM" id="SSF51735">
    <property type="entry name" value="NAD(P)-binding Rossmann-fold domains"/>
    <property type="match status" value="1"/>
</dbReference>
<comment type="similarity">
    <text evidence="1 3">Belongs to the short-chain dehydrogenases/reductases (SDR) family.</text>
</comment>
<evidence type="ECO:0000256" key="3">
    <source>
        <dbReference type="RuleBase" id="RU000363"/>
    </source>
</evidence>
<dbReference type="PRINTS" id="PR00081">
    <property type="entry name" value="GDHRDH"/>
</dbReference>
<evidence type="ECO:0000256" key="2">
    <source>
        <dbReference type="ARBA" id="ARBA00023002"/>
    </source>
</evidence>
<dbReference type="GO" id="GO:0016491">
    <property type="term" value="F:oxidoreductase activity"/>
    <property type="evidence" value="ECO:0007669"/>
    <property type="project" value="UniProtKB-KW"/>
</dbReference>
<evidence type="ECO:0008006" key="7">
    <source>
        <dbReference type="Google" id="ProtNLM"/>
    </source>
</evidence>
<dbReference type="InterPro" id="IPR002347">
    <property type="entry name" value="SDR_fam"/>
</dbReference>
<gene>
    <name evidence="5" type="ORF">HRR80_000223</name>
</gene>
<dbReference type="InterPro" id="IPR036291">
    <property type="entry name" value="NAD(P)-bd_dom_sf"/>
</dbReference>
<dbReference type="Proteomes" id="UP001161757">
    <property type="component" value="Unassembled WGS sequence"/>
</dbReference>
<feature type="region of interest" description="Disordered" evidence="4">
    <location>
        <begin position="293"/>
        <end position="318"/>
    </location>
</feature>